<evidence type="ECO:0000313" key="15">
    <source>
        <dbReference type="RefSeq" id="XP_052751598.1"/>
    </source>
</evidence>
<evidence type="ECO:0000313" key="14">
    <source>
        <dbReference type="Proteomes" id="UP001652740"/>
    </source>
</evidence>
<sequence>MTTPKLLYTLEQPHGLGELYFQWQKGESHSLLATTGTDATVAIHDRSGQLLERIKLQGLCGGMEWDNDGDYLAMITPNSNSVLLWECHANKRVTIETGLREPPSCLAWAYGEPLLAIGTQKGNLALYNHHTTKRIPIIGKHTKKITCSAWNKDSILVLASEDKSLSINNSDGDTLRIISLRDTPNDLQFSEMKTDERVAGENTISLVVGKRTLYLYNLLNPENPIELAFQQRYGSIVSYKWYGDGYILIGFSAGFIIAISTHIKEVGEELFQVKNHKENLTDIAVCDTLAASCGDGQLKLISLWNSGSVWGSVAPAGGAERAAWGAGGRLVAAAGRGALAVYVTALPPLHAACATRALALTSLAEATLYQCIPLADGADHVDPLNKSEPVALATYTFPTEPSVIAVGAAHVCCASGAHAWFYALAGGVVAARPAARRHYAGAVQALRLAGHYAAALFQGKAMLHLIEQSDTSQPEREAMIFPEPHMQDANIVDIHLTGDFFIFVTDQGHIEYFGVEEWRSAARYRHAAGVASVHCDISGARAVLADARRRAHVYCPAAAALAAVPPPRRAAPPPAPLRGVIWDICLSDRNVFIIYTEDTIDTYYYAANSIDGPHVDYVASTTILTGQIPLILFSGDVYCYATGGIIQKVSLESHNTAGLAEADAEKRAANQRRHVEKLMLLRRFSDAALYCDALADPEVTRTLADRAAADLNLEFAIRMYTRLSDVAMVWALEDALHIEDLSILCGMVCACLGRGEAAARWLEGAGAGPHALELHAARGDWARAAALAAAACPERAADVTLHHAQHLELTADYHEALANYEKSLIHDNTDDPKVREHNSRCEAGIARTSIRCGDVARGVTTAMKHAHHALLLKDCALLLEEEKQYSHAAALYDHAGNTEKAASLYIRLKSWLKVEALLPKINSPSIHIQYAKAKEAEGRYSDALKSYLRAQDYESAIRLNLEKLDDIDEAVALVQESKSVQGAKMVANYFQNSDDPSSAIKFLVMSLCYDEAFQLARKNGKLHLYGEILIQTSHARSEDFKSLALHFEGEKNHLLAGKFYFHAGEYSKAMSHLLKAGGGSEEEENEAIGIAIDAAAASDDERLTRRLIEFLLGETDGTPREPRHLFRLYMAKRQFTEAAKTAVIIAGAECAAARYREARDVLRDALRGAGLRARRLPAPADVRRALAALHSYILVRTHVKRGRHDLAARLLLRIAADVSFFPTQQHQVSILTSTVIECGRAGLKHQAHHWAKVLMQPEYRSQIDPKYSKKIESVVRHAPRGPAGGAGGAGGAGAEGEAGTACPVCSVAGLAAADLHCASCEAYLPFCIATGLHIVKDDLTACPECDFPAIYSEFTELLQEDGKCPMCGENVDYRRLVKIDDVSLYLDVGTTE</sequence>
<dbReference type="Gene3D" id="1.25.40.470">
    <property type="match status" value="1"/>
</dbReference>
<dbReference type="InterPro" id="IPR056168">
    <property type="entry name" value="TPR_IF140/IFT172/WDR19"/>
</dbReference>
<evidence type="ECO:0000259" key="13">
    <source>
        <dbReference type="Pfam" id="PF24762"/>
    </source>
</evidence>
<reference evidence="15" key="1">
    <citation type="submission" date="2025-08" db="UniProtKB">
        <authorList>
            <consortium name="RefSeq"/>
        </authorList>
    </citation>
    <scope>IDENTIFICATION</scope>
    <source>
        <tissue evidence="15">Whole larvae</tissue>
    </source>
</reference>
<evidence type="ECO:0000256" key="6">
    <source>
        <dbReference type="ARBA" id="ARBA00022803"/>
    </source>
</evidence>
<organism evidence="14 15">
    <name type="scientific">Galleria mellonella</name>
    <name type="common">Greater wax moth</name>
    <dbReference type="NCBI Taxonomy" id="7137"/>
    <lineage>
        <taxon>Eukaryota</taxon>
        <taxon>Metazoa</taxon>
        <taxon>Ecdysozoa</taxon>
        <taxon>Arthropoda</taxon>
        <taxon>Hexapoda</taxon>
        <taxon>Insecta</taxon>
        <taxon>Pterygota</taxon>
        <taxon>Neoptera</taxon>
        <taxon>Endopterygota</taxon>
        <taxon>Lepidoptera</taxon>
        <taxon>Glossata</taxon>
        <taxon>Ditrysia</taxon>
        <taxon>Pyraloidea</taxon>
        <taxon>Pyralidae</taxon>
        <taxon>Galleriinae</taxon>
        <taxon>Galleria</taxon>
    </lineage>
</organism>
<keyword evidence="5" id="KW-0970">Cilium biogenesis/degradation</keyword>
<evidence type="ECO:0000256" key="9">
    <source>
        <dbReference type="ARBA" id="ARBA00023273"/>
    </source>
</evidence>
<dbReference type="Pfam" id="PF23389">
    <property type="entry name" value="Beta-prop_WDR19_1st"/>
    <property type="match status" value="1"/>
</dbReference>
<dbReference type="SUPFAM" id="SSF69322">
    <property type="entry name" value="Tricorn protease domain 2"/>
    <property type="match status" value="1"/>
</dbReference>
<proteinExistence type="predicted"/>
<evidence type="ECO:0000256" key="4">
    <source>
        <dbReference type="ARBA" id="ARBA00022737"/>
    </source>
</evidence>
<comment type="subcellular location">
    <subcellularLocation>
        <location evidence="1">Cytoplasm</location>
        <location evidence="1">Cytoskeleton</location>
        <location evidence="1">Cilium basal body</location>
    </subcellularLocation>
</comment>
<dbReference type="Pfam" id="PF23145">
    <property type="entry name" value="Zf_2nd_IFT121"/>
    <property type="match status" value="1"/>
</dbReference>
<keyword evidence="4" id="KW-0677">Repeat</keyword>
<evidence type="ECO:0000259" key="11">
    <source>
        <dbReference type="Pfam" id="PF23145"/>
    </source>
</evidence>
<dbReference type="RefSeq" id="XP_052751598.1">
    <property type="nucleotide sequence ID" value="XM_052895638.1"/>
</dbReference>
<keyword evidence="7" id="KW-0969">Cilium</keyword>
<evidence type="ECO:0000256" key="8">
    <source>
        <dbReference type="ARBA" id="ARBA00023212"/>
    </source>
</evidence>
<gene>
    <name evidence="15" type="primary">LOC113523462</name>
</gene>
<feature type="domain" description="IF140/IFT172/WDR19 TPR" evidence="13">
    <location>
        <begin position="874"/>
        <end position="1071"/>
    </location>
</feature>
<keyword evidence="9" id="KW-0966">Cell projection</keyword>
<dbReference type="InterPro" id="IPR056170">
    <property type="entry name" value="Znf_IFT121-like"/>
</dbReference>
<keyword evidence="2" id="KW-0963">Cytoplasm</keyword>
<dbReference type="Pfam" id="PF15911">
    <property type="entry name" value="Beta-prop_WDR19_2nd"/>
    <property type="match status" value="1"/>
</dbReference>
<dbReference type="Gene3D" id="2.130.10.10">
    <property type="entry name" value="YVTN repeat-like/Quinoprotein amine dehydrogenase"/>
    <property type="match status" value="1"/>
</dbReference>
<keyword evidence="3" id="KW-0853">WD repeat</keyword>
<dbReference type="InterPro" id="IPR040379">
    <property type="entry name" value="WDR19/dyf-2"/>
</dbReference>
<feature type="domain" description="IFT121-like zinc finger" evidence="11">
    <location>
        <begin position="1325"/>
        <end position="1370"/>
    </location>
</feature>
<dbReference type="Proteomes" id="UP001652740">
    <property type="component" value="Unplaced"/>
</dbReference>
<evidence type="ECO:0000259" key="10">
    <source>
        <dbReference type="Pfam" id="PF15911"/>
    </source>
</evidence>
<dbReference type="PANTHER" id="PTHR14920:SF0">
    <property type="entry name" value="WD REPEAT DOMAIN 19"/>
    <property type="match status" value="1"/>
</dbReference>
<evidence type="ECO:0000256" key="3">
    <source>
        <dbReference type="ARBA" id="ARBA00022574"/>
    </source>
</evidence>
<accession>A0ABM3MKC0</accession>
<keyword evidence="14" id="KW-1185">Reference proteome</keyword>
<dbReference type="GeneID" id="113523462"/>
<feature type="domain" description="WDR19 first beta-propeller" evidence="12">
    <location>
        <begin position="20"/>
        <end position="335"/>
    </location>
</feature>
<dbReference type="InterPro" id="IPR001680">
    <property type="entry name" value="WD40_rpt"/>
</dbReference>
<evidence type="ECO:0000256" key="2">
    <source>
        <dbReference type="ARBA" id="ARBA00022490"/>
    </source>
</evidence>
<dbReference type="PANTHER" id="PTHR14920">
    <property type="entry name" value="OSMOTIC AVOIDANCE ABNORMAL PROTEIN 1/WD REPEAT MEMBRANE PROTEIN"/>
    <property type="match status" value="1"/>
</dbReference>
<evidence type="ECO:0000256" key="5">
    <source>
        <dbReference type="ARBA" id="ARBA00022794"/>
    </source>
</evidence>
<name>A0ABM3MKC0_GALME</name>
<keyword evidence="6" id="KW-0802">TPR repeat</keyword>
<evidence type="ECO:0000256" key="1">
    <source>
        <dbReference type="ARBA" id="ARBA00004120"/>
    </source>
</evidence>
<dbReference type="InterPro" id="IPR015943">
    <property type="entry name" value="WD40/YVTN_repeat-like_dom_sf"/>
</dbReference>
<dbReference type="SMART" id="SM00320">
    <property type="entry name" value="WD40"/>
    <property type="match status" value="5"/>
</dbReference>
<evidence type="ECO:0000256" key="7">
    <source>
        <dbReference type="ARBA" id="ARBA00023069"/>
    </source>
</evidence>
<dbReference type="InterPro" id="IPR039468">
    <property type="entry name" value="WDR19_WD40_rpt"/>
</dbReference>
<dbReference type="InterPro" id="IPR057855">
    <property type="entry name" value="Beta-prop_WDR19_1st"/>
</dbReference>
<evidence type="ECO:0000259" key="12">
    <source>
        <dbReference type="Pfam" id="PF23389"/>
    </source>
</evidence>
<feature type="domain" description="WDR19 WD40 repeat" evidence="10">
    <location>
        <begin position="392"/>
        <end position="654"/>
    </location>
</feature>
<keyword evidence="8" id="KW-0206">Cytoskeleton</keyword>
<protein>
    <submittedName>
        <fullName evidence="15">WD repeat-containing protein 19 isoform X1</fullName>
    </submittedName>
</protein>
<dbReference type="Pfam" id="PF24762">
    <property type="entry name" value="TPR_IF140-IFT172"/>
    <property type="match status" value="1"/>
</dbReference>